<dbReference type="PANTHER" id="PTHR11102">
    <property type="entry name" value="SEL-1-LIKE PROTEIN"/>
    <property type="match status" value="1"/>
</dbReference>
<proteinExistence type="predicted"/>
<gene>
    <name evidence="8" type="ORF">QTG54_014353</name>
</gene>
<evidence type="ECO:0000256" key="2">
    <source>
        <dbReference type="ARBA" id="ARBA00022771"/>
    </source>
</evidence>
<dbReference type="PROSITE" id="PS50865">
    <property type="entry name" value="ZF_MYND_2"/>
    <property type="match status" value="1"/>
</dbReference>
<dbReference type="PROSITE" id="PS50089">
    <property type="entry name" value="ZF_RING_2"/>
    <property type="match status" value="1"/>
</dbReference>
<dbReference type="Gene3D" id="6.10.140.2220">
    <property type="match status" value="1"/>
</dbReference>
<evidence type="ECO:0000313" key="9">
    <source>
        <dbReference type="Proteomes" id="UP001224775"/>
    </source>
</evidence>
<dbReference type="SUPFAM" id="SSF144232">
    <property type="entry name" value="HIT/MYND zinc finger-like"/>
    <property type="match status" value="1"/>
</dbReference>
<reference evidence="8" key="1">
    <citation type="submission" date="2023-06" db="EMBL/GenBank/DDBJ databases">
        <title>Survivors Of The Sea: Transcriptome response of Skeletonema marinoi to long-term dormancy.</title>
        <authorList>
            <person name="Pinder M.I.M."/>
            <person name="Kourtchenko O."/>
            <person name="Robertson E.K."/>
            <person name="Larsson T."/>
            <person name="Maumus F."/>
            <person name="Osuna-Cruz C.M."/>
            <person name="Vancaester E."/>
            <person name="Stenow R."/>
            <person name="Vandepoele K."/>
            <person name="Ploug H."/>
            <person name="Bruchert V."/>
            <person name="Godhe A."/>
            <person name="Topel M."/>
        </authorList>
    </citation>
    <scope>NUCLEOTIDE SEQUENCE</scope>
    <source>
        <strain evidence="8">R05AC</strain>
    </source>
</reference>
<evidence type="ECO:0000256" key="4">
    <source>
        <dbReference type="PROSITE-ProRule" id="PRU00134"/>
    </source>
</evidence>
<dbReference type="PANTHER" id="PTHR11102:SF160">
    <property type="entry name" value="ERAD-ASSOCIATED E3 UBIQUITIN-PROTEIN LIGASE COMPONENT HRD3"/>
    <property type="match status" value="1"/>
</dbReference>
<evidence type="ECO:0000256" key="5">
    <source>
        <dbReference type="SAM" id="MobiDB-lite"/>
    </source>
</evidence>
<feature type="domain" description="RING-type" evidence="6">
    <location>
        <begin position="82"/>
        <end position="131"/>
    </location>
</feature>
<keyword evidence="3" id="KW-0862">Zinc</keyword>
<sequence length="310" mass="35168">MSSKDNHEVDVATDSCCASCGIAEVDEIKLKNCDDCDLVKYCSDKCQQDHRPNHERACKQRAAELRDEILFRQPEGSHLGDCPICCLPLPLDLTKSTMMSCCSKVVCKGCVYANCRRELGGRLDFTCPFCRHPFPETKEEGYKINLKRVEANDPVAIEEVGRRHCQEGKFDTAFEYLTKAAELGDVNAHYHLVHLYEKGEGVEKDEKKRLYHLEEAAIAGHPEARFQLACYEGGRGRCDRMVEHLIISANLGHDESIKGMKMLYKEGKVSKEDFASALRAHQAAVNETRSPQREEASKAWQRQKLREQKK</sequence>
<dbReference type="Proteomes" id="UP001224775">
    <property type="component" value="Unassembled WGS sequence"/>
</dbReference>
<evidence type="ECO:0000313" key="8">
    <source>
        <dbReference type="EMBL" id="KAK1734893.1"/>
    </source>
</evidence>
<dbReference type="Pfam" id="PF01753">
    <property type="entry name" value="zf-MYND"/>
    <property type="match status" value="1"/>
</dbReference>
<dbReference type="GO" id="GO:0008270">
    <property type="term" value="F:zinc ion binding"/>
    <property type="evidence" value="ECO:0007669"/>
    <property type="project" value="UniProtKB-KW"/>
</dbReference>
<dbReference type="EMBL" id="JATAAI010000036">
    <property type="protein sequence ID" value="KAK1734893.1"/>
    <property type="molecule type" value="Genomic_DNA"/>
</dbReference>
<evidence type="ECO:0000256" key="3">
    <source>
        <dbReference type="ARBA" id="ARBA00022833"/>
    </source>
</evidence>
<evidence type="ECO:0000259" key="7">
    <source>
        <dbReference type="PROSITE" id="PS50865"/>
    </source>
</evidence>
<dbReference type="InterPro" id="IPR002893">
    <property type="entry name" value="Znf_MYND"/>
</dbReference>
<dbReference type="InterPro" id="IPR050767">
    <property type="entry name" value="Sel1_AlgK"/>
</dbReference>
<protein>
    <recommendedName>
        <fullName evidence="10">MYND-type domain-containing protein</fullName>
    </recommendedName>
</protein>
<dbReference type="Gene3D" id="1.25.40.10">
    <property type="entry name" value="Tetratricopeptide repeat domain"/>
    <property type="match status" value="1"/>
</dbReference>
<dbReference type="AlphaFoldDB" id="A0AAD9D6S9"/>
<dbReference type="SUPFAM" id="SSF81901">
    <property type="entry name" value="HCP-like"/>
    <property type="match status" value="1"/>
</dbReference>
<accession>A0AAD9D6S9</accession>
<organism evidence="8 9">
    <name type="scientific">Skeletonema marinoi</name>
    <dbReference type="NCBI Taxonomy" id="267567"/>
    <lineage>
        <taxon>Eukaryota</taxon>
        <taxon>Sar</taxon>
        <taxon>Stramenopiles</taxon>
        <taxon>Ochrophyta</taxon>
        <taxon>Bacillariophyta</taxon>
        <taxon>Coscinodiscophyceae</taxon>
        <taxon>Thalassiosirophycidae</taxon>
        <taxon>Thalassiosirales</taxon>
        <taxon>Skeletonemataceae</taxon>
        <taxon>Skeletonema</taxon>
        <taxon>Skeletonema marinoi-dohrnii complex</taxon>
    </lineage>
</organism>
<keyword evidence="2 4" id="KW-0863">Zinc-finger</keyword>
<dbReference type="InterPro" id="IPR011990">
    <property type="entry name" value="TPR-like_helical_dom_sf"/>
</dbReference>
<name>A0AAD9D6S9_9STRA</name>
<comment type="caution">
    <text evidence="8">The sequence shown here is derived from an EMBL/GenBank/DDBJ whole genome shotgun (WGS) entry which is preliminary data.</text>
</comment>
<dbReference type="InterPro" id="IPR001841">
    <property type="entry name" value="Znf_RING"/>
</dbReference>
<feature type="domain" description="MYND-type" evidence="7">
    <location>
        <begin position="17"/>
        <end position="58"/>
    </location>
</feature>
<feature type="region of interest" description="Disordered" evidence="5">
    <location>
        <begin position="282"/>
        <end position="310"/>
    </location>
</feature>
<evidence type="ECO:0008006" key="10">
    <source>
        <dbReference type="Google" id="ProtNLM"/>
    </source>
</evidence>
<evidence type="ECO:0000259" key="6">
    <source>
        <dbReference type="PROSITE" id="PS50089"/>
    </source>
</evidence>
<evidence type="ECO:0000256" key="1">
    <source>
        <dbReference type="ARBA" id="ARBA00022723"/>
    </source>
</evidence>
<keyword evidence="1" id="KW-0479">Metal-binding</keyword>
<keyword evidence="9" id="KW-1185">Reference proteome</keyword>